<evidence type="ECO:0000313" key="1">
    <source>
        <dbReference type="EMBL" id="MFD1330321.1"/>
    </source>
</evidence>
<evidence type="ECO:0000313" key="2">
    <source>
        <dbReference type="Proteomes" id="UP001597173"/>
    </source>
</evidence>
<protein>
    <submittedName>
        <fullName evidence="1">Uncharacterized protein</fullName>
    </submittedName>
</protein>
<sequence>MFVYPVVSRAVESFNQGKSVPNFCSFMIFESSQTELVGRMCKEAEWDVRFIPDPSTRFQFYPEGGVCELSNTNFVAKYGGLRDGAAYGQLLVIQAGEADATNIVNLIQASSDVQEGFPDATVHSSVLEIPDDPSEQVSLFENVFKKPGFFERFSFKAERPIAVAMATRAWADRRTSYAIHKLSRSYQTEAVTPWSLHPRRGQIFDKHSNLLSDHVTSSIAINLAYSAIEELDLGIKSSVKKPRWIDNASHTWNPDVLQDIESRLEQVGITPDRGLEWIIRGEPTEVVMEPVRPQLRCQTADEIVRDVRYTFPDAIHACSFLRNFKTAHAFSRDTPRIGPYEVYNVQQVARSLILSKCGLWGVSAANLREQLNRIIMGVGENP</sequence>
<dbReference type="Proteomes" id="UP001597173">
    <property type="component" value="Unassembled WGS sequence"/>
</dbReference>
<keyword evidence="2" id="KW-1185">Reference proteome</keyword>
<organism evidence="1 2">
    <name type="scientific">Mycoplana ramosa</name>
    <name type="common">Mycoplana bullata</name>
    <dbReference type="NCBI Taxonomy" id="40837"/>
    <lineage>
        <taxon>Bacteria</taxon>
        <taxon>Pseudomonadati</taxon>
        <taxon>Pseudomonadota</taxon>
        <taxon>Alphaproteobacteria</taxon>
        <taxon>Hyphomicrobiales</taxon>
        <taxon>Rhizobiaceae</taxon>
        <taxon>Mycoplana</taxon>
    </lineage>
</organism>
<proteinExistence type="predicted"/>
<dbReference type="EMBL" id="JBHTNF010000022">
    <property type="protein sequence ID" value="MFD1330321.1"/>
    <property type="molecule type" value="Genomic_DNA"/>
</dbReference>
<name>A0ABW3Z273_MYCRA</name>
<reference evidence="2" key="1">
    <citation type="journal article" date="2019" name="Int. J. Syst. Evol. Microbiol.">
        <title>The Global Catalogue of Microorganisms (GCM) 10K type strain sequencing project: providing services to taxonomists for standard genome sequencing and annotation.</title>
        <authorList>
            <consortium name="The Broad Institute Genomics Platform"/>
            <consortium name="The Broad Institute Genome Sequencing Center for Infectious Disease"/>
            <person name="Wu L."/>
            <person name="Ma J."/>
        </authorList>
    </citation>
    <scope>NUCLEOTIDE SEQUENCE [LARGE SCALE GENOMIC DNA]</scope>
    <source>
        <strain evidence="2">CCUG 55609</strain>
    </source>
</reference>
<dbReference type="RefSeq" id="WP_374841260.1">
    <property type="nucleotide sequence ID" value="NZ_JBHEEW010000020.1"/>
</dbReference>
<comment type="caution">
    <text evidence="1">The sequence shown here is derived from an EMBL/GenBank/DDBJ whole genome shotgun (WGS) entry which is preliminary data.</text>
</comment>
<gene>
    <name evidence="1" type="ORF">ACFQ33_20740</name>
</gene>
<accession>A0ABW3Z273</accession>